<evidence type="ECO:0000313" key="8">
    <source>
        <dbReference type="Proteomes" id="UP001501004"/>
    </source>
</evidence>
<comment type="caution">
    <text evidence="7">The sequence shown here is derived from an EMBL/GenBank/DDBJ whole genome shotgun (WGS) entry which is preliminary data.</text>
</comment>
<dbReference type="Gene3D" id="3.90.1310.10">
    <property type="entry name" value="Penicillin-binding protein 2a (Domain 2)"/>
    <property type="match status" value="1"/>
</dbReference>
<protein>
    <submittedName>
        <fullName evidence="7">Penicillin-binding protein 2</fullName>
    </submittedName>
</protein>
<dbReference type="SUPFAM" id="SSF56601">
    <property type="entry name" value="beta-lactamase/transpeptidase-like"/>
    <property type="match status" value="1"/>
</dbReference>
<dbReference type="InterPro" id="IPR050515">
    <property type="entry name" value="Beta-lactam/transpept"/>
</dbReference>
<sequence>METVTRQRASRRRLAIAILMTFAIVGVFVVRLVDIQIVKAADFNTESFDKRAIETPVVAPRGEIVDTNGVVLADSVTRYDITASPRNAGEFNRREDDGSISKVTVLQAVTEIAALTGTTANDLLLAVTADPTSDWAMLVKGVDIETFRAIRDLGIPWIYAQPQQHRTYPAGAVAGNLVGFVGTDGPQNGLEATEDSCLASVDGVSTYERGADGVRLPGSTVTTREAVPGGTLQLTIDRDLQWYVQQAIAEQAVALGAESAMAGVVRVSDGHLMALADYPAVDPNNVNGTDIPFYGSRAFSYMFEPGSIMKAITASMLVNEGAASPTTRVTVPGIWHTPDGARIRDSAPHGDMRWTLTGVLEQSSNVGMSMLGTRLKAGVRYDYLRKYGFGEATPIHFQGEASGILASNWNTQQNYDTTYGQGVSVTFAQMLSAYQAIANGGKQVPLTLVESCTAPDGTVTSTPSTDTEQIITPKAAATTVAMLESVVTGGWLSSQLSIPGYRIAAKTGTAEVALPTGGYGNDFIVSVAGIAPAENPEYVVIVTYVKPHIMKSSAAAAPTFRKIMTQVLKTYRVPPSTKPGPGYPTTW</sequence>
<evidence type="ECO:0000259" key="6">
    <source>
        <dbReference type="Pfam" id="PF03717"/>
    </source>
</evidence>
<dbReference type="InterPro" id="IPR001460">
    <property type="entry name" value="PCN-bd_Tpept"/>
</dbReference>
<gene>
    <name evidence="7" type="ORF">GCM10022239_19760</name>
</gene>
<keyword evidence="4" id="KW-0812">Transmembrane</keyword>
<comment type="subcellular location">
    <subcellularLocation>
        <location evidence="1">Membrane</location>
    </subcellularLocation>
</comment>
<dbReference type="PANTHER" id="PTHR30627:SF1">
    <property type="entry name" value="PEPTIDOGLYCAN D,D-TRANSPEPTIDASE FTSI"/>
    <property type="match status" value="1"/>
</dbReference>
<name>A0ABP7FRE5_9MICO</name>
<proteinExistence type="inferred from homology"/>
<comment type="similarity">
    <text evidence="2">Belongs to the transpeptidase family.</text>
</comment>
<feature type="transmembrane region" description="Helical" evidence="4">
    <location>
        <begin position="14"/>
        <end position="33"/>
    </location>
</feature>
<dbReference type="SUPFAM" id="SSF56519">
    <property type="entry name" value="Penicillin binding protein dimerisation domain"/>
    <property type="match status" value="1"/>
</dbReference>
<dbReference type="Gene3D" id="3.30.450.330">
    <property type="match status" value="1"/>
</dbReference>
<evidence type="ECO:0000256" key="4">
    <source>
        <dbReference type="SAM" id="Phobius"/>
    </source>
</evidence>
<evidence type="ECO:0000256" key="2">
    <source>
        <dbReference type="ARBA" id="ARBA00007171"/>
    </source>
</evidence>
<feature type="domain" description="Penicillin-binding protein dimerisation" evidence="6">
    <location>
        <begin position="57"/>
        <end position="202"/>
    </location>
</feature>
<keyword evidence="8" id="KW-1185">Reference proteome</keyword>
<keyword evidence="4" id="KW-1133">Transmembrane helix</keyword>
<dbReference type="InterPro" id="IPR036138">
    <property type="entry name" value="PBP_dimer_sf"/>
</dbReference>
<evidence type="ECO:0000256" key="3">
    <source>
        <dbReference type="ARBA" id="ARBA00023136"/>
    </source>
</evidence>
<evidence type="ECO:0000259" key="5">
    <source>
        <dbReference type="Pfam" id="PF00905"/>
    </source>
</evidence>
<dbReference type="Pfam" id="PF03717">
    <property type="entry name" value="PBP_dimer"/>
    <property type="match status" value="1"/>
</dbReference>
<reference evidence="8" key="1">
    <citation type="journal article" date="2019" name="Int. J. Syst. Evol. Microbiol.">
        <title>The Global Catalogue of Microorganisms (GCM) 10K type strain sequencing project: providing services to taxonomists for standard genome sequencing and annotation.</title>
        <authorList>
            <consortium name="The Broad Institute Genomics Platform"/>
            <consortium name="The Broad Institute Genome Sequencing Center for Infectious Disease"/>
            <person name="Wu L."/>
            <person name="Ma J."/>
        </authorList>
    </citation>
    <scope>NUCLEOTIDE SEQUENCE [LARGE SCALE GENOMIC DNA]</scope>
    <source>
        <strain evidence="8">JCM 16949</strain>
    </source>
</reference>
<dbReference type="PANTHER" id="PTHR30627">
    <property type="entry name" value="PEPTIDOGLYCAN D,D-TRANSPEPTIDASE"/>
    <property type="match status" value="1"/>
</dbReference>
<organism evidence="7 8">
    <name type="scientific">Leifsonella bigeumensis</name>
    <dbReference type="NCBI Taxonomy" id="433643"/>
    <lineage>
        <taxon>Bacteria</taxon>
        <taxon>Bacillati</taxon>
        <taxon>Actinomycetota</taxon>
        <taxon>Actinomycetes</taxon>
        <taxon>Micrococcales</taxon>
        <taxon>Microbacteriaceae</taxon>
        <taxon>Leifsonella</taxon>
    </lineage>
</organism>
<dbReference type="Pfam" id="PF00905">
    <property type="entry name" value="Transpeptidase"/>
    <property type="match status" value="1"/>
</dbReference>
<dbReference type="EMBL" id="BAABAE010000003">
    <property type="protein sequence ID" value="GAA3744304.1"/>
    <property type="molecule type" value="Genomic_DNA"/>
</dbReference>
<dbReference type="InterPro" id="IPR005311">
    <property type="entry name" value="PBP_dimer"/>
</dbReference>
<dbReference type="Gene3D" id="3.40.710.10">
    <property type="entry name" value="DD-peptidase/beta-lactamase superfamily"/>
    <property type="match status" value="1"/>
</dbReference>
<keyword evidence="3 4" id="KW-0472">Membrane</keyword>
<dbReference type="Proteomes" id="UP001501004">
    <property type="component" value="Unassembled WGS sequence"/>
</dbReference>
<evidence type="ECO:0000313" key="7">
    <source>
        <dbReference type="EMBL" id="GAA3744304.1"/>
    </source>
</evidence>
<accession>A0ABP7FRE5</accession>
<feature type="domain" description="Penicillin-binding protein transpeptidase" evidence="5">
    <location>
        <begin position="262"/>
        <end position="564"/>
    </location>
</feature>
<evidence type="ECO:0000256" key="1">
    <source>
        <dbReference type="ARBA" id="ARBA00004370"/>
    </source>
</evidence>
<dbReference type="InterPro" id="IPR012338">
    <property type="entry name" value="Beta-lactam/transpept-like"/>
</dbReference>